<dbReference type="Proteomes" id="UP000298416">
    <property type="component" value="Unassembled WGS sequence"/>
</dbReference>
<reference evidence="6" key="2">
    <citation type="submission" date="2020-08" db="EMBL/GenBank/DDBJ databases">
        <title>Plant Genome Project.</title>
        <authorList>
            <person name="Zhang R.-G."/>
        </authorList>
    </citation>
    <scope>NUCLEOTIDE SEQUENCE</scope>
    <source>
        <strain evidence="6">Huo1</strain>
        <tissue evidence="6">Leaf</tissue>
    </source>
</reference>
<feature type="domain" description="Glucose-methanol-choline oxidoreductase N-terminal" evidence="5">
    <location>
        <begin position="2"/>
        <end position="117"/>
    </location>
</feature>
<dbReference type="GO" id="GO:0016614">
    <property type="term" value="F:oxidoreductase activity, acting on CH-OH group of donors"/>
    <property type="evidence" value="ECO:0007669"/>
    <property type="project" value="InterPro"/>
</dbReference>
<name>A0A8X8X7E9_SALSN</name>
<keyword evidence="4" id="KW-0560">Oxidoreductase</keyword>
<dbReference type="PANTHER" id="PTHR46056:SF4">
    <property type="entry name" value="LONG-CHAIN-ALCOHOL OXIDASE FAO4A"/>
    <property type="match status" value="1"/>
</dbReference>
<evidence type="ECO:0000259" key="5">
    <source>
        <dbReference type="Pfam" id="PF00732"/>
    </source>
</evidence>
<dbReference type="PANTHER" id="PTHR46056">
    <property type="entry name" value="LONG-CHAIN-ALCOHOL OXIDASE"/>
    <property type="match status" value="1"/>
</dbReference>
<dbReference type="EMBL" id="PNBA02000011">
    <property type="protein sequence ID" value="KAG6408235.1"/>
    <property type="molecule type" value="Genomic_DNA"/>
</dbReference>
<keyword evidence="3" id="KW-0274">FAD</keyword>
<comment type="caution">
    <text evidence="6">The sequence shown here is derived from an EMBL/GenBank/DDBJ whole genome shotgun (WGS) entry which is preliminary data.</text>
</comment>
<protein>
    <recommendedName>
        <fullName evidence="5">Glucose-methanol-choline oxidoreductase N-terminal domain-containing protein</fullName>
    </recommendedName>
</protein>
<evidence type="ECO:0000313" key="7">
    <source>
        <dbReference type="Proteomes" id="UP000298416"/>
    </source>
</evidence>
<sequence>MQKEVLRRGCVNLGFPTEDILRNAAADHYYGWCCLGCRDGRKRGTDKTWLVDLAESKYGAILTDCEALKVITVKNGRKKCAAATGTSVPVQNRTPPLLRRSGLKNPNIGRNLHVHPVVMGWGHFPDSEKQSYEGGIMTGRMFKFSKTAHIFALARDKSCGEARSESEISYRIGKFDEENLRKGMERVVKEESGRRPGNESAPMCSAHQMGSCRMGGGGAHGGDVGGGGAVCGGFERVSDGAGGQSDGQGYGHSLLYGALGS</sequence>
<organism evidence="6">
    <name type="scientific">Salvia splendens</name>
    <name type="common">Scarlet sage</name>
    <dbReference type="NCBI Taxonomy" id="180675"/>
    <lineage>
        <taxon>Eukaryota</taxon>
        <taxon>Viridiplantae</taxon>
        <taxon>Streptophyta</taxon>
        <taxon>Embryophyta</taxon>
        <taxon>Tracheophyta</taxon>
        <taxon>Spermatophyta</taxon>
        <taxon>Magnoliopsida</taxon>
        <taxon>eudicotyledons</taxon>
        <taxon>Gunneridae</taxon>
        <taxon>Pentapetalae</taxon>
        <taxon>asterids</taxon>
        <taxon>lamiids</taxon>
        <taxon>Lamiales</taxon>
        <taxon>Lamiaceae</taxon>
        <taxon>Nepetoideae</taxon>
        <taxon>Mentheae</taxon>
        <taxon>Salviinae</taxon>
        <taxon>Salvia</taxon>
        <taxon>Salvia subgen. Calosphace</taxon>
        <taxon>core Calosphace</taxon>
    </lineage>
</organism>
<gene>
    <name evidence="6" type="ORF">SASPL_131239</name>
</gene>
<accession>A0A8X8X7E9</accession>
<evidence type="ECO:0000256" key="4">
    <source>
        <dbReference type="ARBA" id="ARBA00023002"/>
    </source>
</evidence>
<dbReference type="GO" id="GO:0050660">
    <property type="term" value="F:flavin adenine dinucleotide binding"/>
    <property type="evidence" value="ECO:0007669"/>
    <property type="project" value="InterPro"/>
</dbReference>
<dbReference type="SUPFAM" id="SSF51905">
    <property type="entry name" value="FAD/NAD(P)-binding domain"/>
    <property type="match status" value="1"/>
</dbReference>
<comment type="similarity">
    <text evidence="1">Belongs to the GMC oxidoreductase family.</text>
</comment>
<reference evidence="6" key="1">
    <citation type="submission" date="2018-01" db="EMBL/GenBank/DDBJ databases">
        <authorList>
            <person name="Mao J.F."/>
        </authorList>
    </citation>
    <scope>NUCLEOTIDE SEQUENCE</scope>
    <source>
        <strain evidence="6">Huo1</strain>
        <tissue evidence="6">Leaf</tissue>
    </source>
</reference>
<evidence type="ECO:0000313" key="6">
    <source>
        <dbReference type="EMBL" id="KAG6408235.1"/>
    </source>
</evidence>
<proteinExistence type="inferred from homology"/>
<keyword evidence="2" id="KW-0285">Flavoprotein</keyword>
<evidence type="ECO:0000256" key="2">
    <source>
        <dbReference type="ARBA" id="ARBA00022630"/>
    </source>
</evidence>
<dbReference type="InterPro" id="IPR036188">
    <property type="entry name" value="FAD/NAD-bd_sf"/>
</dbReference>
<dbReference type="InterPro" id="IPR000172">
    <property type="entry name" value="GMC_OxRdtase_N"/>
</dbReference>
<dbReference type="AlphaFoldDB" id="A0A8X8X7E9"/>
<evidence type="ECO:0000256" key="3">
    <source>
        <dbReference type="ARBA" id="ARBA00022827"/>
    </source>
</evidence>
<evidence type="ECO:0000256" key="1">
    <source>
        <dbReference type="ARBA" id="ARBA00010790"/>
    </source>
</evidence>
<keyword evidence="7" id="KW-1185">Reference proteome</keyword>
<dbReference type="Pfam" id="PF00732">
    <property type="entry name" value="GMC_oxred_N"/>
    <property type="match status" value="1"/>
</dbReference>